<dbReference type="EMBL" id="JAVHNR010000002">
    <property type="protein sequence ID" value="KAK6351965.1"/>
    <property type="molecule type" value="Genomic_DNA"/>
</dbReference>
<dbReference type="SUPFAM" id="SSF52743">
    <property type="entry name" value="Subtilisin-like"/>
    <property type="match status" value="1"/>
</dbReference>
<evidence type="ECO:0000256" key="2">
    <source>
        <dbReference type="ARBA" id="ARBA00022670"/>
    </source>
</evidence>
<dbReference type="CDD" id="cd04077">
    <property type="entry name" value="Peptidases_S8_PCSK9_ProteinaseK_like"/>
    <property type="match status" value="1"/>
</dbReference>
<feature type="signal peptide" evidence="7">
    <location>
        <begin position="1"/>
        <end position="21"/>
    </location>
</feature>
<dbReference type="InterPro" id="IPR050131">
    <property type="entry name" value="Peptidase_S8_subtilisin-like"/>
</dbReference>
<sequence>MKAALILSAVAIFSATRPGSCGPVPLENGTIATGSYLSARGAGPVALPGNEAKSDSGTSISRVIMLKYSENRPWETILSNMGLGSEIKEIKTANRSSSLEESAFGTLRYFKTSGGRNIRTSGGQGGTMRVLATNLTESEVNRVRSFEYVELVEDDKMSRMIDPLPPAQPGAKRPPKMARPQQDGTHDSSLPRCGARGFDGKDLPVISQCGAPWGLERISSRESSMNLDGNDVTSLAYKYIFNEGAGLGVDVYVMDTEIEVEHAEFEGRAQTLWRANQFTGKGKASGHGTHVAGIIASKTYGIAKAARIYGIAVLVEHSGGTIDYIEATNIIILHHRSRRSLRGFSGSIVNISLGAPGAEYWDSIMRLLTDEGIHVSVSAGNNDGNSCEQSPARSSAVVPIITVGNLSFDGYRALNSNWGPCVSIFAPGSEVVSLGVTKESAPLIMGGTSMAAPHVAGVMATELSLHPAFKFNPQALKNHIIGMGLKGIIKLQRQGERERGVAEAVVLNNGFPGRR</sequence>
<feature type="region of interest" description="Disordered" evidence="6">
    <location>
        <begin position="164"/>
        <end position="194"/>
    </location>
</feature>
<dbReference type="PANTHER" id="PTHR43806:SF13">
    <property type="entry name" value="SUBTILASE-TYPE PROTEINASE RRT12"/>
    <property type="match status" value="1"/>
</dbReference>
<feature type="active site" description="Charge relay system" evidence="5">
    <location>
        <position position="287"/>
    </location>
</feature>
<dbReference type="InterPro" id="IPR034193">
    <property type="entry name" value="PCSK9_ProteinaseK-like"/>
</dbReference>
<proteinExistence type="inferred from homology"/>
<feature type="active site" description="Charge relay system" evidence="5">
    <location>
        <position position="449"/>
    </location>
</feature>
<feature type="active site" description="Charge relay system" evidence="5">
    <location>
        <position position="255"/>
    </location>
</feature>
<evidence type="ECO:0000256" key="4">
    <source>
        <dbReference type="ARBA" id="ARBA00022825"/>
    </source>
</evidence>
<keyword evidence="7" id="KW-0732">Signal</keyword>
<feature type="chain" id="PRO_5042895980" description="Peptidase S8/S53 domain-containing protein" evidence="7">
    <location>
        <begin position="22"/>
        <end position="515"/>
    </location>
</feature>
<reference evidence="9 10" key="1">
    <citation type="submission" date="2019-10" db="EMBL/GenBank/DDBJ databases">
        <authorList>
            <person name="Palmer J.M."/>
        </authorList>
    </citation>
    <scope>NUCLEOTIDE SEQUENCE [LARGE SCALE GENOMIC DNA]</scope>
    <source>
        <strain evidence="9 10">TWF718</strain>
    </source>
</reference>
<dbReference type="InterPro" id="IPR000209">
    <property type="entry name" value="Peptidase_S8/S53_dom"/>
</dbReference>
<comment type="similarity">
    <text evidence="1 5">Belongs to the peptidase S8 family.</text>
</comment>
<keyword evidence="4 5" id="KW-0720">Serine protease</keyword>
<dbReference type="Pfam" id="PF00082">
    <property type="entry name" value="Peptidase_S8"/>
    <property type="match status" value="1"/>
</dbReference>
<dbReference type="PROSITE" id="PS51892">
    <property type="entry name" value="SUBTILASE"/>
    <property type="match status" value="1"/>
</dbReference>
<accession>A0AAN8N9B7</accession>
<dbReference type="PRINTS" id="PR00723">
    <property type="entry name" value="SUBTILISIN"/>
</dbReference>
<dbReference type="Gene3D" id="3.40.50.200">
    <property type="entry name" value="Peptidase S8/S53 domain"/>
    <property type="match status" value="1"/>
</dbReference>
<keyword evidence="2 5" id="KW-0645">Protease</keyword>
<dbReference type="PANTHER" id="PTHR43806">
    <property type="entry name" value="PEPTIDASE S8"/>
    <property type="match status" value="1"/>
</dbReference>
<organism evidence="9 10">
    <name type="scientific">Orbilia javanica</name>
    <dbReference type="NCBI Taxonomy" id="47235"/>
    <lineage>
        <taxon>Eukaryota</taxon>
        <taxon>Fungi</taxon>
        <taxon>Dikarya</taxon>
        <taxon>Ascomycota</taxon>
        <taxon>Pezizomycotina</taxon>
        <taxon>Orbiliomycetes</taxon>
        <taxon>Orbiliales</taxon>
        <taxon>Orbiliaceae</taxon>
        <taxon>Orbilia</taxon>
    </lineage>
</organism>
<evidence type="ECO:0000256" key="5">
    <source>
        <dbReference type="PROSITE-ProRule" id="PRU01240"/>
    </source>
</evidence>
<dbReference type="InterPro" id="IPR015500">
    <property type="entry name" value="Peptidase_S8_subtilisin-rel"/>
</dbReference>
<feature type="domain" description="Peptidase S8/S53" evidence="8">
    <location>
        <begin position="248"/>
        <end position="481"/>
    </location>
</feature>
<protein>
    <recommendedName>
        <fullName evidence="8">Peptidase S8/S53 domain-containing protein</fullName>
    </recommendedName>
</protein>
<dbReference type="AlphaFoldDB" id="A0AAN8N9B7"/>
<evidence type="ECO:0000256" key="3">
    <source>
        <dbReference type="ARBA" id="ARBA00022801"/>
    </source>
</evidence>
<evidence type="ECO:0000313" key="10">
    <source>
        <dbReference type="Proteomes" id="UP001313282"/>
    </source>
</evidence>
<gene>
    <name evidence="9" type="ORF">TWF718_005113</name>
</gene>
<dbReference type="GO" id="GO:0006508">
    <property type="term" value="P:proteolysis"/>
    <property type="evidence" value="ECO:0007669"/>
    <property type="project" value="UniProtKB-KW"/>
</dbReference>
<dbReference type="InterPro" id="IPR023828">
    <property type="entry name" value="Peptidase_S8_Ser-AS"/>
</dbReference>
<dbReference type="InterPro" id="IPR022398">
    <property type="entry name" value="Peptidase_S8_His-AS"/>
</dbReference>
<comment type="caution">
    <text evidence="9">The sequence shown here is derived from an EMBL/GenBank/DDBJ whole genome shotgun (WGS) entry which is preliminary data.</text>
</comment>
<name>A0AAN8N9B7_9PEZI</name>
<dbReference type="Proteomes" id="UP001313282">
    <property type="component" value="Unassembled WGS sequence"/>
</dbReference>
<evidence type="ECO:0000256" key="1">
    <source>
        <dbReference type="ARBA" id="ARBA00011073"/>
    </source>
</evidence>
<evidence type="ECO:0000256" key="6">
    <source>
        <dbReference type="SAM" id="MobiDB-lite"/>
    </source>
</evidence>
<dbReference type="GO" id="GO:0004252">
    <property type="term" value="F:serine-type endopeptidase activity"/>
    <property type="evidence" value="ECO:0007669"/>
    <property type="project" value="UniProtKB-UniRule"/>
</dbReference>
<evidence type="ECO:0000313" key="9">
    <source>
        <dbReference type="EMBL" id="KAK6351965.1"/>
    </source>
</evidence>
<evidence type="ECO:0000256" key="7">
    <source>
        <dbReference type="SAM" id="SignalP"/>
    </source>
</evidence>
<dbReference type="PROSITE" id="PS00138">
    <property type="entry name" value="SUBTILASE_SER"/>
    <property type="match status" value="1"/>
</dbReference>
<keyword evidence="3 5" id="KW-0378">Hydrolase</keyword>
<keyword evidence="10" id="KW-1185">Reference proteome</keyword>
<dbReference type="InterPro" id="IPR036852">
    <property type="entry name" value="Peptidase_S8/S53_dom_sf"/>
</dbReference>
<dbReference type="PROSITE" id="PS00137">
    <property type="entry name" value="SUBTILASE_HIS"/>
    <property type="match status" value="1"/>
</dbReference>
<evidence type="ECO:0000259" key="8">
    <source>
        <dbReference type="Pfam" id="PF00082"/>
    </source>
</evidence>